<dbReference type="InterPro" id="IPR036264">
    <property type="entry name" value="Bact_exopeptidase_dim_dom"/>
</dbReference>
<comment type="cofactor">
    <cofactor evidence="9">
        <name>a divalent metal cation</name>
        <dbReference type="ChEBI" id="CHEBI:60240"/>
    </cofactor>
    <text evidence="9">Binds 2 divalent metal cations per subunit.</text>
</comment>
<evidence type="ECO:0000256" key="9">
    <source>
        <dbReference type="PIRSR" id="PIRSR001123-2"/>
    </source>
</evidence>
<evidence type="ECO:0000256" key="8">
    <source>
        <dbReference type="PIRSR" id="PIRSR001123-1"/>
    </source>
</evidence>
<keyword evidence="4" id="KW-0378">Hydrolase</keyword>
<evidence type="ECO:0000313" key="12">
    <source>
        <dbReference type="Proteomes" id="UP000018296"/>
    </source>
</evidence>
<dbReference type="GO" id="GO:0046872">
    <property type="term" value="F:metal ion binding"/>
    <property type="evidence" value="ECO:0007669"/>
    <property type="project" value="UniProtKB-UniRule"/>
</dbReference>
<evidence type="ECO:0000259" key="10">
    <source>
        <dbReference type="Pfam" id="PF07687"/>
    </source>
</evidence>
<dbReference type="MEROPS" id="M20.018"/>
<proteinExistence type="inferred from homology"/>
<dbReference type="Gene3D" id="3.30.70.360">
    <property type="match status" value="1"/>
</dbReference>
<dbReference type="InterPro" id="IPR011650">
    <property type="entry name" value="Peptidase_M20_dimer"/>
</dbReference>
<accession>V6IWL1</accession>
<dbReference type="Gene3D" id="3.40.630.10">
    <property type="entry name" value="Zn peptidases"/>
    <property type="match status" value="1"/>
</dbReference>
<dbReference type="Pfam" id="PF01546">
    <property type="entry name" value="Peptidase_M20"/>
    <property type="match status" value="1"/>
</dbReference>
<dbReference type="InterPro" id="IPR001261">
    <property type="entry name" value="ArgE/DapE_CS"/>
</dbReference>
<dbReference type="STRING" id="1395513.P343_10325"/>
<dbReference type="PROSITE" id="PS00759">
    <property type="entry name" value="ARGE_DAPE_CPG2_2"/>
    <property type="match status" value="1"/>
</dbReference>
<keyword evidence="3 9" id="KW-0479">Metal-binding</keyword>
<gene>
    <name evidence="11" type="ORF">P343_10325</name>
</gene>
<name>V6IWL1_9BACL</name>
<dbReference type="InterPro" id="IPR010162">
    <property type="entry name" value="PepT-like"/>
</dbReference>
<feature type="binding site" evidence="9">
    <location>
        <position position="169"/>
    </location>
    <ligand>
        <name>Zn(2+)</name>
        <dbReference type="ChEBI" id="CHEBI:29105"/>
        <label>1</label>
    </ligand>
</feature>
<dbReference type="EMBL" id="AWTC01000009">
    <property type="protein sequence ID" value="EST11652.1"/>
    <property type="molecule type" value="Genomic_DNA"/>
</dbReference>
<dbReference type="AlphaFoldDB" id="V6IWL1"/>
<dbReference type="Proteomes" id="UP000018296">
    <property type="component" value="Unassembled WGS sequence"/>
</dbReference>
<feature type="domain" description="Peptidase M20 dimerisation" evidence="10">
    <location>
        <begin position="188"/>
        <end position="279"/>
    </location>
</feature>
<evidence type="ECO:0000256" key="7">
    <source>
        <dbReference type="PIRNR" id="PIRNR001123"/>
    </source>
</evidence>
<feature type="binding site" evidence="9">
    <location>
        <position position="112"/>
    </location>
    <ligand>
        <name>Zn(2+)</name>
        <dbReference type="ChEBI" id="CHEBI:29105"/>
        <label>2</label>
    </ligand>
</feature>
<dbReference type="Pfam" id="PF07687">
    <property type="entry name" value="M20_dimer"/>
    <property type="match status" value="1"/>
</dbReference>
<keyword evidence="6" id="KW-0482">Metalloprotease</keyword>
<comment type="cofactor">
    <cofactor evidence="1">
        <name>Zn(2+)</name>
        <dbReference type="ChEBI" id="CHEBI:29105"/>
    </cofactor>
</comment>
<reference evidence="11 12" key="1">
    <citation type="journal article" date="2013" name="Genome Announc.">
        <title>Genome Sequence of Sporolactobacillus laevolacticus DSM442, an Efficient Polymer-Grade D-Lactate Producer from Agricultural Waste Cottonseed as a Nitrogen Source.</title>
        <authorList>
            <person name="Wang H."/>
            <person name="Wang L."/>
            <person name="Ju J."/>
            <person name="Yu B."/>
            <person name="Ma Y."/>
        </authorList>
    </citation>
    <scope>NUCLEOTIDE SEQUENCE [LARGE SCALE GENOMIC DNA]</scope>
    <source>
        <strain evidence="11 12">DSM 442</strain>
    </source>
</reference>
<dbReference type="InterPro" id="IPR008007">
    <property type="entry name" value="Peptidase_M42"/>
</dbReference>
<evidence type="ECO:0000256" key="4">
    <source>
        <dbReference type="ARBA" id="ARBA00022801"/>
    </source>
</evidence>
<organism evidence="11 12">
    <name type="scientific">Sporolactobacillus laevolacticus DSM 442</name>
    <dbReference type="NCBI Taxonomy" id="1395513"/>
    <lineage>
        <taxon>Bacteria</taxon>
        <taxon>Bacillati</taxon>
        <taxon>Bacillota</taxon>
        <taxon>Bacilli</taxon>
        <taxon>Bacillales</taxon>
        <taxon>Sporolactobacillaceae</taxon>
        <taxon>Sporolactobacillus</taxon>
    </lineage>
</organism>
<comment type="similarity">
    <text evidence="7">Belongs to the peptidase M42 family.</text>
</comment>
<dbReference type="PATRIC" id="fig|1395513.3.peg.2081"/>
<feature type="binding site" evidence="9">
    <location>
        <position position="146"/>
    </location>
    <ligand>
        <name>Zn(2+)</name>
        <dbReference type="ChEBI" id="CHEBI:29105"/>
        <label>2</label>
    </ligand>
</feature>
<dbReference type="SUPFAM" id="SSF53187">
    <property type="entry name" value="Zn-dependent exopeptidases"/>
    <property type="match status" value="1"/>
</dbReference>
<evidence type="ECO:0000313" key="11">
    <source>
        <dbReference type="EMBL" id="EST11652.1"/>
    </source>
</evidence>
<keyword evidence="5" id="KW-0862">Zinc</keyword>
<evidence type="ECO:0000256" key="1">
    <source>
        <dbReference type="ARBA" id="ARBA00001947"/>
    </source>
</evidence>
<dbReference type="PANTHER" id="PTHR42994:SF2">
    <property type="entry name" value="PEPTIDASE"/>
    <property type="match status" value="1"/>
</dbReference>
<feature type="binding site" evidence="9">
    <location>
        <position position="112"/>
    </location>
    <ligand>
        <name>Zn(2+)</name>
        <dbReference type="ChEBI" id="CHEBI:29105"/>
        <label>1</label>
    </ligand>
</feature>
<dbReference type="eggNOG" id="COG2195">
    <property type="taxonomic scope" value="Bacteria"/>
</dbReference>
<evidence type="ECO:0000256" key="6">
    <source>
        <dbReference type="ARBA" id="ARBA00023049"/>
    </source>
</evidence>
<feature type="active site" description="Proton acceptor" evidence="8">
    <location>
        <position position="145"/>
    </location>
</feature>
<evidence type="ECO:0000256" key="3">
    <source>
        <dbReference type="ARBA" id="ARBA00022723"/>
    </source>
</evidence>
<keyword evidence="2" id="KW-0645">Protease</keyword>
<evidence type="ECO:0000256" key="5">
    <source>
        <dbReference type="ARBA" id="ARBA00022833"/>
    </source>
</evidence>
<dbReference type="PANTHER" id="PTHR42994">
    <property type="entry name" value="PEPTIDASE T"/>
    <property type="match status" value="1"/>
</dbReference>
<dbReference type="GO" id="GO:0004177">
    <property type="term" value="F:aminopeptidase activity"/>
    <property type="evidence" value="ECO:0007669"/>
    <property type="project" value="UniProtKB-UniRule"/>
</dbReference>
<keyword evidence="12" id="KW-1185">Reference proteome</keyword>
<dbReference type="SUPFAM" id="SSF55031">
    <property type="entry name" value="Bacterial exopeptidase dimerisation domain"/>
    <property type="match status" value="1"/>
</dbReference>
<comment type="caution">
    <text evidence="11">The sequence shown here is derived from an EMBL/GenBank/DDBJ whole genome shotgun (WGS) entry which is preliminary data.</text>
</comment>
<dbReference type="GO" id="GO:0008237">
    <property type="term" value="F:metallopeptidase activity"/>
    <property type="evidence" value="ECO:0007669"/>
    <property type="project" value="UniProtKB-KW"/>
</dbReference>
<dbReference type="GO" id="GO:0006508">
    <property type="term" value="P:proteolysis"/>
    <property type="evidence" value="ECO:0007669"/>
    <property type="project" value="UniProtKB-KW"/>
</dbReference>
<protein>
    <recommendedName>
        <fullName evidence="10">Peptidase M20 dimerisation domain-containing protein</fullName>
    </recommendedName>
</protein>
<dbReference type="InterPro" id="IPR002933">
    <property type="entry name" value="Peptidase_M20"/>
</dbReference>
<dbReference type="PIRSF" id="PIRSF001123">
    <property type="entry name" value="PepA_GA"/>
    <property type="match status" value="1"/>
</dbReference>
<dbReference type="NCBIfam" id="TIGR01883">
    <property type="entry name" value="PepT-like"/>
    <property type="match status" value="1"/>
</dbReference>
<evidence type="ECO:0000256" key="2">
    <source>
        <dbReference type="ARBA" id="ARBA00022670"/>
    </source>
</evidence>
<sequence>MKWVNELVDEKRLVDSFCELVKVDSETGNEAQIFQVLKSKFEALGLDVKEDKAKEATGHGANNLICTLPGTKKGTPIFLGTHMDTVFPGQNVKPMIADRYITSDGTTILGSDDKAGISAILEALRVISEEQLDHADVQVIVTIGEESGLLGAKALDTSLVHADYGFALDSDGPVGDIVVAAPYQTKFIVDLYGKTAHAGIEPEKGVSAITLAAKAIAKMPLGRIDKDTTANIGRFEGGNATNIVCDHVKILAETRSLAKDKMDKQVKRMTEAFESTAEEMGGKADVQADFMYPGYRFSADDAVVQLAAKAIETVGRTPHLLQSGGGSDANVICGKGIPTINLGVGYENIHTVKEKIAIDELVKTSELVLALINQAIEK</sequence>